<keyword evidence="3" id="KW-1185">Reference proteome</keyword>
<dbReference type="GO" id="GO:0009228">
    <property type="term" value="P:thiamine biosynthetic process"/>
    <property type="evidence" value="ECO:0007669"/>
    <property type="project" value="InterPro"/>
</dbReference>
<dbReference type="PaxDb" id="273116-14325269"/>
<dbReference type="HOGENOM" id="CLU_046964_2_0_2"/>
<dbReference type="SUPFAM" id="SSF56042">
    <property type="entry name" value="PurM C-terminal domain-like"/>
    <property type="match status" value="1"/>
</dbReference>
<feature type="domain" description="PurM-like C-terminal" evidence="1">
    <location>
        <begin position="84"/>
        <end position="194"/>
    </location>
</feature>
<dbReference type="Pfam" id="PF02769">
    <property type="entry name" value="AIRS_C"/>
    <property type="match status" value="1"/>
</dbReference>
<gene>
    <name evidence="2" type="ORF">TVG1054535</name>
</gene>
<dbReference type="GO" id="GO:0009030">
    <property type="term" value="F:thiamine-phosphate kinase activity"/>
    <property type="evidence" value="ECO:0007669"/>
    <property type="project" value="InterPro"/>
</dbReference>
<dbReference type="EMBL" id="BA000011">
    <property type="protein sequence ID" value="BAB60173.1"/>
    <property type="molecule type" value="Genomic_DNA"/>
</dbReference>
<protein>
    <submittedName>
        <fullName evidence="2">Thiamine monophosphate kinase</fullName>
    </submittedName>
</protein>
<dbReference type="STRING" id="273116.gene:9381824"/>
<evidence type="ECO:0000313" key="2">
    <source>
        <dbReference type="EMBL" id="BAB60173.1"/>
    </source>
</evidence>
<evidence type="ECO:0000313" key="3">
    <source>
        <dbReference type="Proteomes" id="UP000001017"/>
    </source>
</evidence>
<dbReference type="PhylomeDB" id="Q979X9"/>
<accession>Q979X9</accession>
<proteinExistence type="predicted"/>
<keyword evidence="2" id="KW-0808">Transferase</keyword>
<dbReference type="PANTHER" id="PTHR30270">
    <property type="entry name" value="THIAMINE-MONOPHOSPHATE KINASE"/>
    <property type="match status" value="1"/>
</dbReference>
<dbReference type="DNASU" id="1441142"/>
<dbReference type="Gene3D" id="3.90.650.10">
    <property type="entry name" value="PurM-like C-terminal domain"/>
    <property type="match status" value="1"/>
</dbReference>
<dbReference type="eggNOG" id="arCOG00638">
    <property type="taxonomic scope" value="Archaea"/>
</dbReference>
<keyword evidence="2" id="KW-0418">Kinase</keyword>
<organism evidence="2 3">
    <name type="scientific">Thermoplasma volcanium (strain ATCC 51530 / DSM 4299 / JCM 9571 / NBRC 15438 / GSS1)</name>
    <dbReference type="NCBI Taxonomy" id="273116"/>
    <lineage>
        <taxon>Archaea</taxon>
        <taxon>Methanobacteriati</taxon>
        <taxon>Thermoplasmatota</taxon>
        <taxon>Thermoplasmata</taxon>
        <taxon>Thermoplasmatales</taxon>
        <taxon>Thermoplasmataceae</taxon>
        <taxon>Thermoplasma</taxon>
    </lineage>
</organism>
<dbReference type="Proteomes" id="UP000001017">
    <property type="component" value="Chromosome"/>
</dbReference>
<dbReference type="KEGG" id="tvo:TVG1054535"/>
<dbReference type="PANTHER" id="PTHR30270:SF3">
    <property type="entry name" value="THIAMINE-MONOPHOSPHATE KINASE"/>
    <property type="match status" value="1"/>
</dbReference>
<dbReference type="InterPro" id="IPR010918">
    <property type="entry name" value="PurM-like_C_dom"/>
</dbReference>
<reference evidence="2 3" key="1">
    <citation type="journal article" date="1999" name="Proc. Jpn. Acad.">
        <title>Determination of the complete genomic DNA sequence of Thermoplasma volvanium GSS1.</title>
        <authorList>
            <person name="Kawashima T."/>
            <person name="Yamamoto Y."/>
            <person name="Aramaki H."/>
            <person name="Nunoshiba T."/>
            <person name="Kawamoto T."/>
            <person name="Watanabe K."/>
            <person name="Yamazaki M."/>
            <person name="Kanehori K."/>
            <person name="Amano N."/>
            <person name="Ohya Y."/>
            <person name="Makino K."/>
            <person name="Suzuki M."/>
        </authorList>
    </citation>
    <scope>NUCLEOTIDE SEQUENCE [LARGE SCALE GENOMIC DNA]</scope>
    <source>
        <strain evidence="3">ATCC 51530 / DSM 4299 / JCM 9571 / NBRC 15438 / GSS1</strain>
    </source>
</reference>
<sequence length="221" mass="24943">MKVLKMYDVDFIGGDLKEGMDLILTGIAIGKQKKTLTRKRSDIGRKQMVAYTNKLGRAASGYIFYKSGYDSVEGINMMLGITPRLEEARIISEYGAKFMMDLSDGLYSSLNQMKADYGVGFKIVEDEVVYDDSARKAAEISGASVYDIACGYGGDYELLFTVPEENYRDFAQAMESNNIEVHFIGETWEGENIVFDGKTWTKMKDEGYEHFRPKPQLGEIR</sequence>
<evidence type="ECO:0000259" key="1">
    <source>
        <dbReference type="Pfam" id="PF02769"/>
    </source>
</evidence>
<reference evidence="2 3" key="2">
    <citation type="journal article" date="2000" name="Proc. Natl. Acad. Sci. U.S.A.">
        <title>Archaeal adaptation to higher temperatures revealed by genomic sequence of Thermoplasma volcanium.</title>
        <authorList>
            <person name="Kawashima T."/>
            <person name="Amano N."/>
            <person name="Koike H."/>
            <person name="Makino S."/>
            <person name="Higuchi S."/>
            <person name="Kawashima-Ohya Y."/>
            <person name="Watanabe K."/>
            <person name="Yamazaki M."/>
            <person name="Kanehori K."/>
            <person name="Kawamoto T."/>
            <person name="Nunoshiba T."/>
            <person name="Yamamoto Y."/>
            <person name="Aramaki H."/>
            <person name="Makino K."/>
            <person name="Suzuki M."/>
        </authorList>
    </citation>
    <scope>NUCLEOTIDE SEQUENCE [LARGE SCALE GENOMIC DNA]</scope>
    <source>
        <strain evidence="3">ATCC 51530 / DSM 4299 / JCM 9571 / NBRC 15438 / GSS1</strain>
    </source>
</reference>
<dbReference type="AlphaFoldDB" id="Q979X9"/>
<dbReference type="InterPro" id="IPR006283">
    <property type="entry name" value="ThiL-like"/>
</dbReference>
<dbReference type="InterPro" id="IPR036676">
    <property type="entry name" value="PurM-like_C_sf"/>
</dbReference>
<name>Q979X9_THEVO</name>